<evidence type="ECO:0000313" key="1">
    <source>
        <dbReference type="EMBL" id="MCU9849366.1"/>
    </source>
</evidence>
<proteinExistence type="predicted"/>
<dbReference type="EMBL" id="JAOVQO010000014">
    <property type="protein sequence ID" value="MCU9849366.1"/>
    <property type="molecule type" value="Genomic_DNA"/>
</dbReference>
<accession>A0ABT2X5Z7</accession>
<evidence type="ECO:0008006" key="3">
    <source>
        <dbReference type="Google" id="ProtNLM"/>
    </source>
</evidence>
<comment type="caution">
    <text evidence="1">The sequence shown here is derived from an EMBL/GenBank/DDBJ whole genome shotgun (WGS) entry which is preliminary data.</text>
</comment>
<evidence type="ECO:0000313" key="2">
    <source>
        <dbReference type="Proteomes" id="UP001209535"/>
    </source>
</evidence>
<dbReference type="RefSeq" id="WP_263337969.1">
    <property type="nucleotide sequence ID" value="NZ_JAOVQO010000014.1"/>
</dbReference>
<organism evidence="1 2">
    <name type="scientific">Albidovulum salinarum</name>
    <dbReference type="NCBI Taxonomy" id="2984153"/>
    <lineage>
        <taxon>Bacteria</taxon>
        <taxon>Pseudomonadati</taxon>
        <taxon>Pseudomonadota</taxon>
        <taxon>Alphaproteobacteria</taxon>
        <taxon>Rhodobacterales</taxon>
        <taxon>Paracoccaceae</taxon>
        <taxon>Albidovulum</taxon>
    </lineage>
</organism>
<reference evidence="1 2" key="1">
    <citation type="submission" date="2022-10" db="EMBL/GenBank/DDBJ databases">
        <title>Defluviimonas sp. nov., isolated from ocean surface sediments.</title>
        <authorList>
            <person name="He W."/>
            <person name="Wang L."/>
            <person name="Zhang D.-F."/>
        </authorList>
    </citation>
    <scope>NUCLEOTIDE SEQUENCE [LARGE SCALE GENOMIC DNA]</scope>
    <source>
        <strain evidence="1 2">WL0024</strain>
    </source>
</reference>
<dbReference type="Proteomes" id="UP001209535">
    <property type="component" value="Unassembled WGS sequence"/>
</dbReference>
<sequence>MDWEPINSWTSTLYTIIYALEVARADGFSKKEELHSAILSGANWVEPVCTFASPLMAEKFGNSKVKFRRDPSFHFKANAQNAVKMLLQDLVVIFDEMMTQALVELSFTAGDHPQSKVEKLYTVVDQEFEWARDACLEMIAVRNVLCHAGGKWNERSIAIIKGFVVPPPRPGERLQIGTPMLFRYRKAVRTFLNEVKKSVPTS</sequence>
<protein>
    <recommendedName>
        <fullName evidence="3">Apea-like HEPN domain-containing protein</fullName>
    </recommendedName>
</protein>
<name>A0ABT2X5Z7_9RHOB</name>
<keyword evidence="2" id="KW-1185">Reference proteome</keyword>
<gene>
    <name evidence="1" type="ORF">OEZ60_15295</name>
</gene>